<keyword evidence="5" id="KW-0539">Nucleus</keyword>
<gene>
    <name evidence="7" type="ORF">Tsubulata_009373</name>
</gene>
<dbReference type="GO" id="GO:0003677">
    <property type="term" value="F:DNA binding"/>
    <property type="evidence" value="ECO:0007669"/>
    <property type="project" value="UniProtKB-KW"/>
</dbReference>
<keyword evidence="2" id="KW-0805">Transcription regulation</keyword>
<evidence type="ECO:0000256" key="3">
    <source>
        <dbReference type="ARBA" id="ARBA00023125"/>
    </source>
</evidence>
<protein>
    <recommendedName>
        <fullName evidence="6">MADS-box domain-containing protein</fullName>
    </recommendedName>
</protein>
<name>A0A9Q0JH90_9ROSI</name>
<keyword evidence="3" id="KW-0238">DNA-binding</keyword>
<proteinExistence type="predicted"/>
<dbReference type="GO" id="GO:0005634">
    <property type="term" value="C:nucleus"/>
    <property type="evidence" value="ECO:0007669"/>
    <property type="project" value="UniProtKB-SubCell"/>
</dbReference>
<comment type="caution">
    <text evidence="7">The sequence shown here is derived from an EMBL/GenBank/DDBJ whole genome shotgun (WGS) entry which is preliminary data.</text>
</comment>
<reference evidence="7" key="1">
    <citation type="submission" date="2022-02" db="EMBL/GenBank/DDBJ databases">
        <authorList>
            <person name="Henning P.M."/>
            <person name="McCubbin A.G."/>
            <person name="Shore J.S."/>
        </authorList>
    </citation>
    <scope>NUCLEOTIDE SEQUENCE</scope>
    <source>
        <strain evidence="7">F60SS</strain>
        <tissue evidence="7">Leaves</tissue>
    </source>
</reference>
<evidence type="ECO:0000256" key="2">
    <source>
        <dbReference type="ARBA" id="ARBA00023015"/>
    </source>
</evidence>
<evidence type="ECO:0000259" key="6">
    <source>
        <dbReference type="PROSITE" id="PS50066"/>
    </source>
</evidence>
<dbReference type="PANTHER" id="PTHR48019">
    <property type="entry name" value="SERUM RESPONSE FACTOR HOMOLOG"/>
    <property type="match status" value="1"/>
</dbReference>
<accession>A0A9Q0JH90</accession>
<dbReference type="EMBL" id="JAKUCV010002898">
    <property type="protein sequence ID" value="KAJ4841037.1"/>
    <property type="molecule type" value="Genomic_DNA"/>
</dbReference>
<dbReference type="PROSITE" id="PS50066">
    <property type="entry name" value="MADS_BOX_2"/>
    <property type="match status" value="1"/>
</dbReference>
<dbReference type="InterPro" id="IPR002100">
    <property type="entry name" value="TF_MADSbox"/>
</dbReference>
<evidence type="ECO:0000313" key="7">
    <source>
        <dbReference type="EMBL" id="KAJ4841037.1"/>
    </source>
</evidence>
<dbReference type="GO" id="GO:0080092">
    <property type="term" value="P:regulation of pollen tube growth"/>
    <property type="evidence" value="ECO:0007669"/>
    <property type="project" value="UniProtKB-ARBA"/>
</dbReference>
<dbReference type="Proteomes" id="UP001141552">
    <property type="component" value="Unassembled WGS sequence"/>
</dbReference>
<evidence type="ECO:0000256" key="5">
    <source>
        <dbReference type="ARBA" id="ARBA00023242"/>
    </source>
</evidence>
<dbReference type="AlphaFoldDB" id="A0A9Q0JH90"/>
<feature type="domain" description="MADS-box" evidence="6">
    <location>
        <begin position="1"/>
        <end position="61"/>
    </location>
</feature>
<evidence type="ECO:0000256" key="4">
    <source>
        <dbReference type="ARBA" id="ARBA00023163"/>
    </source>
</evidence>
<dbReference type="SUPFAM" id="SSF55455">
    <property type="entry name" value="SRF-like"/>
    <property type="match status" value="1"/>
</dbReference>
<sequence>MGRVKLKIKRLESSSNRQVTYSKRRSGILKKAKELSILCDIDIVLLMFSPTGKPTLFHGERSSIEEVIAKFAQLTPQERAKRKLESLEALKKTFKKLDHDVNVQDFMGTSSQTVEELRDQVGLMQVKFTEVCKRLSCWSNPDKINSIEQLRQMEASLQESINLIRLQKEQEKHQVLPVEYAGQIGMTLPLMMSGVQEAQPLSWLLSDGNQQHQILSNDPNFLPPREAECSMDVASFPGYSNYFGSGKQEVGSSMSVDNAGHEGAALSELSTSACFNLEQADPLSYPPYSLNFPDSKKVKPETDINLQGNHTLPQVSGSMEPPGSLYDNGPRAWVSASGPCSIAMLHENSYR</sequence>
<keyword evidence="4" id="KW-0804">Transcription</keyword>
<dbReference type="Pfam" id="PF00319">
    <property type="entry name" value="SRF-TF"/>
    <property type="match status" value="1"/>
</dbReference>
<dbReference type="GO" id="GO:0010152">
    <property type="term" value="P:pollen maturation"/>
    <property type="evidence" value="ECO:0007669"/>
    <property type="project" value="UniProtKB-ARBA"/>
</dbReference>
<dbReference type="FunFam" id="3.40.1810.10:FF:000010">
    <property type="entry name" value="Agamous-like MADS-box protein AGL30"/>
    <property type="match status" value="1"/>
</dbReference>
<dbReference type="Gene3D" id="3.40.1810.10">
    <property type="entry name" value="Transcription factor, MADS-box"/>
    <property type="match status" value="1"/>
</dbReference>
<dbReference type="InterPro" id="IPR050142">
    <property type="entry name" value="MADS-box/MEF2_TF"/>
</dbReference>
<dbReference type="OrthoDB" id="1898716at2759"/>
<dbReference type="GO" id="GO:0046983">
    <property type="term" value="F:protein dimerization activity"/>
    <property type="evidence" value="ECO:0007669"/>
    <property type="project" value="InterPro"/>
</dbReference>
<organism evidence="7 8">
    <name type="scientific">Turnera subulata</name>
    <dbReference type="NCBI Taxonomy" id="218843"/>
    <lineage>
        <taxon>Eukaryota</taxon>
        <taxon>Viridiplantae</taxon>
        <taxon>Streptophyta</taxon>
        <taxon>Embryophyta</taxon>
        <taxon>Tracheophyta</taxon>
        <taxon>Spermatophyta</taxon>
        <taxon>Magnoliopsida</taxon>
        <taxon>eudicotyledons</taxon>
        <taxon>Gunneridae</taxon>
        <taxon>Pentapetalae</taxon>
        <taxon>rosids</taxon>
        <taxon>fabids</taxon>
        <taxon>Malpighiales</taxon>
        <taxon>Passifloraceae</taxon>
        <taxon>Turnera</taxon>
    </lineage>
</organism>
<evidence type="ECO:0000313" key="8">
    <source>
        <dbReference type="Proteomes" id="UP001141552"/>
    </source>
</evidence>
<evidence type="ECO:0000256" key="1">
    <source>
        <dbReference type="ARBA" id="ARBA00004123"/>
    </source>
</evidence>
<reference evidence="7" key="2">
    <citation type="journal article" date="2023" name="Plants (Basel)">
        <title>Annotation of the Turnera subulata (Passifloraceae) Draft Genome Reveals the S-Locus Evolved after the Divergence of Turneroideae from Passifloroideae in a Stepwise Manner.</title>
        <authorList>
            <person name="Henning P.M."/>
            <person name="Roalson E.H."/>
            <person name="Mir W."/>
            <person name="McCubbin A.G."/>
            <person name="Shore J.S."/>
        </authorList>
    </citation>
    <scope>NUCLEOTIDE SEQUENCE</scope>
    <source>
        <strain evidence="7">F60SS</strain>
    </source>
</reference>
<dbReference type="InterPro" id="IPR036879">
    <property type="entry name" value="TF_MADSbox_sf"/>
</dbReference>
<keyword evidence="8" id="KW-1185">Reference proteome</keyword>
<dbReference type="PRINTS" id="PR00404">
    <property type="entry name" value="MADSDOMAIN"/>
</dbReference>
<comment type="subcellular location">
    <subcellularLocation>
        <location evidence="1">Nucleus</location>
    </subcellularLocation>
</comment>
<dbReference type="SMART" id="SM00432">
    <property type="entry name" value="MADS"/>
    <property type="match status" value="1"/>
</dbReference>